<protein>
    <submittedName>
        <fullName evidence="1">Uncharacterized protein</fullName>
    </submittedName>
</protein>
<evidence type="ECO:0000313" key="2">
    <source>
        <dbReference type="Proteomes" id="UP000030641"/>
    </source>
</evidence>
<evidence type="ECO:0000313" key="1">
    <source>
        <dbReference type="EMBL" id="KEQ98604.1"/>
    </source>
</evidence>
<dbReference type="InParanoid" id="A0A074YR29"/>
<name>A0A074YR29_AURSE</name>
<reference evidence="1 2" key="1">
    <citation type="journal article" date="2014" name="BMC Genomics">
        <title>Genome sequencing of four Aureobasidium pullulans varieties: biotechnological potential, stress tolerance, and description of new species.</title>
        <authorList>
            <person name="Gostin Ar C."/>
            <person name="Ohm R.A."/>
            <person name="Kogej T."/>
            <person name="Sonjak S."/>
            <person name="Turk M."/>
            <person name="Zajc J."/>
            <person name="Zalar P."/>
            <person name="Grube M."/>
            <person name="Sun H."/>
            <person name="Han J."/>
            <person name="Sharma A."/>
            <person name="Chiniquy J."/>
            <person name="Ngan C.Y."/>
            <person name="Lipzen A."/>
            <person name="Barry K."/>
            <person name="Grigoriev I.V."/>
            <person name="Gunde-Cimerman N."/>
        </authorList>
    </citation>
    <scope>NUCLEOTIDE SEQUENCE [LARGE SCALE GENOMIC DNA]</scope>
    <source>
        <strain evidence="1 2">EXF-2481</strain>
    </source>
</reference>
<accession>A0A074YR29</accession>
<organism evidence="1 2">
    <name type="scientific">Aureobasidium subglaciale (strain EXF-2481)</name>
    <name type="common">Aureobasidium pullulans var. subglaciale</name>
    <dbReference type="NCBI Taxonomy" id="1043005"/>
    <lineage>
        <taxon>Eukaryota</taxon>
        <taxon>Fungi</taxon>
        <taxon>Dikarya</taxon>
        <taxon>Ascomycota</taxon>
        <taxon>Pezizomycotina</taxon>
        <taxon>Dothideomycetes</taxon>
        <taxon>Dothideomycetidae</taxon>
        <taxon>Dothideales</taxon>
        <taxon>Saccotheciaceae</taxon>
        <taxon>Aureobasidium</taxon>
    </lineage>
</organism>
<keyword evidence="2" id="KW-1185">Reference proteome</keyword>
<sequence>MSAKKQPALGIRMDLCRSDHLRRLPSYRHLPYNQSPLPRYSQLVATRSTWSTRTRLTSSSKKYFHVTTWNFNAFSASAHFSSAIYFWSFALLSYDKLSPENQFCLILEFIFSSSKNISSSCTLLAGVALRLGVVPGTWVCFADIVSVDIG</sequence>
<dbReference type="GeneID" id="25368621"/>
<gene>
    <name evidence="1" type="ORF">AUEXF2481DRAFT_496704</name>
</gene>
<dbReference type="EMBL" id="KL584752">
    <property type="protein sequence ID" value="KEQ98604.1"/>
    <property type="molecule type" value="Genomic_DNA"/>
</dbReference>
<dbReference type="HOGENOM" id="CLU_1740145_0_0_1"/>
<dbReference type="Proteomes" id="UP000030641">
    <property type="component" value="Unassembled WGS sequence"/>
</dbReference>
<dbReference type="AlphaFoldDB" id="A0A074YR29"/>
<dbReference type="RefSeq" id="XP_013347110.1">
    <property type="nucleotide sequence ID" value="XM_013491656.1"/>
</dbReference>
<proteinExistence type="predicted"/>